<name>A0A3R9R009_9CREN</name>
<evidence type="ECO:0000313" key="3">
    <source>
        <dbReference type="Proteomes" id="UP000277582"/>
    </source>
</evidence>
<dbReference type="Proteomes" id="UP000277582">
    <property type="component" value="Unassembled WGS sequence"/>
</dbReference>
<dbReference type="Gene3D" id="1.10.1060.10">
    <property type="entry name" value="Alpha-helical ferredoxin"/>
    <property type="match status" value="1"/>
</dbReference>
<evidence type="ECO:0000313" key="2">
    <source>
        <dbReference type="EMBL" id="RSN77737.1"/>
    </source>
</evidence>
<evidence type="ECO:0000259" key="1">
    <source>
        <dbReference type="PROSITE" id="PS51379"/>
    </source>
</evidence>
<gene>
    <name evidence="2" type="ORF">D6D85_02145</name>
</gene>
<dbReference type="InterPro" id="IPR009051">
    <property type="entry name" value="Helical_ferredxn"/>
</dbReference>
<dbReference type="PROSITE" id="PS00198">
    <property type="entry name" value="4FE4S_FER_1"/>
    <property type="match status" value="2"/>
</dbReference>
<dbReference type="RefSeq" id="WP_125670423.1">
    <property type="nucleotide sequence ID" value="NZ_RCOS01000028.1"/>
</dbReference>
<sequence>MTEELRKEILRDVSKCSFCGFCEWVCPTLKVMNDRVYGARGRINTIMILLRDGGRSRKGIDGIFSCLLCGACSTQCPAGIDIREDIRKFRSYILRGF</sequence>
<feature type="domain" description="4Fe-4S ferredoxin-type" evidence="1">
    <location>
        <begin position="7"/>
        <end position="37"/>
    </location>
</feature>
<dbReference type="EMBL" id="RCOS01000028">
    <property type="protein sequence ID" value="RSN77737.1"/>
    <property type="molecule type" value="Genomic_DNA"/>
</dbReference>
<keyword evidence="3" id="KW-1185">Reference proteome</keyword>
<feature type="domain" description="4Fe-4S ferredoxin-type" evidence="1">
    <location>
        <begin position="56"/>
        <end position="85"/>
    </location>
</feature>
<dbReference type="OrthoDB" id="23833at2157"/>
<dbReference type="SUPFAM" id="SSF46548">
    <property type="entry name" value="alpha-helical ferredoxin"/>
    <property type="match status" value="1"/>
</dbReference>
<dbReference type="GO" id="GO:0016491">
    <property type="term" value="F:oxidoreductase activity"/>
    <property type="evidence" value="ECO:0007669"/>
    <property type="project" value="UniProtKB-ARBA"/>
</dbReference>
<protein>
    <submittedName>
        <fullName evidence="2">(Fe-S)-binding protein</fullName>
    </submittedName>
</protein>
<proteinExistence type="predicted"/>
<dbReference type="InterPro" id="IPR017896">
    <property type="entry name" value="4Fe4S_Fe-S-bd"/>
</dbReference>
<dbReference type="GO" id="GO:0051536">
    <property type="term" value="F:iron-sulfur cluster binding"/>
    <property type="evidence" value="ECO:0007669"/>
    <property type="project" value="InterPro"/>
</dbReference>
<dbReference type="InterPro" id="IPR017900">
    <property type="entry name" value="4Fe4S_Fe_S_CS"/>
</dbReference>
<reference evidence="2 3" key="1">
    <citation type="submission" date="2018-10" db="EMBL/GenBank/DDBJ databases">
        <title>Co-occurring genomic capacity for anaerobic methane metabolism and dissimilatory sulfite reduction discovered in the Korarchaeota.</title>
        <authorList>
            <person name="Mckay L.J."/>
            <person name="Dlakic M."/>
            <person name="Fields M.W."/>
            <person name="Delmont T.O."/>
            <person name="Eren A.M."/>
            <person name="Jay Z.J."/>
            <person name="Klingelsmith K.B."/>
            <person name="Rusch D.B."/>
            <person name="Inskeep W.P."/>
        </authorList>
    </citation>
    <scope>NUCLEOTIDE SEQUENCE [LARGE SCALE GENOMIC DNA]</scope>
    <source>
        <strain evidence="2 3">MDKW</strain>
    </source>
</reference>
<dbReference type="PANTHER" id="PTHR32479">
    <property type="entry name" value="GLYCOLATE OXIDASE IRON-SULFUR SUBUNIT"/>
    <property type="match status" value="1"/>
</dbReference>
<accession>A0A3R9R009</accession>
<dbReference type="PANTHER" id="PTHR32479:SF20">
    <property type="entry name" value="GLYCOLATE OXIDASE IRON-SULFUR SUBUNIT"/>
    <property type="match status" value="1"/>
</dbReference>
<organism evidence="2 3">
    <name type="scientific">Candidatus Methanodesulfokora washburnensis</name>
    <dbReference type="NCBI Taxonomy" id="2478471"/>
    <lineage>
        <taxon>Archaea</taxon>
        <taxon>Thermoproteota</taxon>
        <taxon>Candidatus Korarchaeia</taxon>
        <taxon>Candidatus Korarchaeia incertae sedis</taxon>
        <taxon>Candidatus Methanodesulfokora</taxon>
    </lineage>
</organism>
<dbReference type="PROSITE" id="PS51379">
    <property type="entry name" value="4FE4S_FER_2"/>
    <property type="match status" value="2"/>
</dbReference>
<dbReference type="AlphaFoldDB" id="A0A3R9R009"/>
<dbReference type="Pfam" id="PF13183">
    <property type="entry name" value="Fer4_8"/>
    <property type="match status" value="1"/>
</dbReference>
<comment type="caution">
    <text evidence="2">The sequence shown here is derived from an EMBL/GenBank/DDBJ whole genome shotgun (WGS) entry which is preliminary data.</text>
</comment>